<name>A0A0G1MNC3_9BACT</name>
<evidence type="ECO:0000313" key="4">
    <source>
        <dbReference type="EMBL" id="KKU09669.1"/>
    </source>
</evidence>
<dbReference type="InterPro" id="IPR051046">
    <property type="entry name" value="MurCDEF_CellWall_CoF430Synth"/>
</dbReference>
<accession>A0A0G1MNC3</accession>
<sequence>MLELGKLEESEHRRVGREVVKSDFDAVIGVGKAVKFLIDEVKKGSGKTETYLFRDQTSVLPALKPLAVKDSFILIKGSRSIGLDKVVDALV</sequence>
<protein>
    <submittedName>
        <fullName evidence="4">UDP-N-acetylmuramoyl-tripeptide-D-alanyl-D-alanine ligase</fullName>
    </submittedName>
</protein>
<dbReference type="GO" id="GO:0005524">
    <property type="term" value="F:ATP binding"/>
    <property type="evidence" value="ECO:0007669"/>
    <property type="project" value="UniProtKB-KW"/>
</dbReference>
<dbReference type="Proteomes" id="UP000034329">
    <property type="component" value="Unassembled WGS sequence"/>
</dbReference>
<gene>
    <name evidence="4" type="ORF">UX13_C0034G0016</name>
</gene>
<keyword evidence="2" id="KW-0547">Nucleotide-binding</keyword>
<dbReference type="PANTHER" id="PTHR43024">
    <property type="entry name" value="UDP-N-ACETYLMURAMOYL-TRIPEPTIDE--D-ALANYL-D-ALANINE LIGASE"/>
    <property type="match status" value="1"/>
</dbReference>
<reference evidence="4 5" key="1">
    <citation type="journal article" date="2015" name="Nature">
        <title>rRNA introns, odd ribosomes, and small enigmatic genomes across a large radiation of phyla.</title>
        <authorList>
            <person name="Brown C.T."/>
            <person name="Hug L.A."/>
            <person name="Thomas B.C."/>
            <person name="Sharon I."/>
            <person name="Castelle C.J."/>
            <person name="Singh A."/>
            <person name="Wilkins M.J."/>
            <person name="Williams K.H."/>
            <person name="Banfield J.F."/>
        </authorList>
    </citation>
    <scope>NUCLEOTIDE SEQUENCE [LARGE SCALE GENOMIC DNA]</scope>
</reference>
<keyword evidence="1 4" id="KW-0436">Ligase</keyword>
<dbReference type="GO" id="GO:0016881">
    <property type="term" value="F:acid-amino acid ligase activity"/>
    <property type="evidence" value="ECO:0007669"/>
    <property type="project" value="InterPro"/>
</dbReference>
<evidence type="ECO:0000256" key="2">
    <source>
        <dbReference type="ARBA" id="ARBA00022741"/>
    </source>
</evidence>
<dbReference type="PANTHER" id="PTHR43024:SF1">
    <property type="entry name" value="UDP-N-ACETYLMURAMOYL-TRIPEPTIDE--D-ALANYL-D-ALANINE LIGASE"/>
    <property type="match status" value="1"/>
</dbReference>
<evidence type="ECO:0000256" key="3">
    <source>
        <dbReference type="ARBA" id="ARBA00022840"/>
    </source>
</evidence>
<evidence type="ECO:0000256" key="1">
    <source>
        <dbReference type="ARBA" id="ARBA00022598"/>
    </source>
</evidence>
<dbReference type="AlphaFoldDB" id="A0A0G1MNC3"/>
<keyword evidence="3" id="KW-0067">ATP-binding</keyword>
<dbReference type="SUPFAM" id="SSF53244">
    <property type="entry name" value="MurD-like peptide ligases, peptide-binding domain"/>
    <property type="match status" value="1"/>
</dbReference>
<dbReference type="InterPro" id="IPR036615">
    <property type="entry name" value="Mur_ligase_C_dom_sf"/>
</dbReference>
<evidence type="ECO:0000313" key="5">
    <source>
        <dbReference type="Proteomes" id="UP000034329"/>
    </source>
</evidence>
<comment type="caution">
    <text evidence="4">The sequence shown here is derived from an EMBL/GenBank/DDBJ whole genome shotgun (WGS) entry which is preliminary data.</text>
</comment>
<dbReference type="Gene3D" id="3.90.190.20">
    <property type="entry name" value="Mur ligase, C-terminal domain"/>
    <property type="match status" value="1"/>
</dbReference>
<organism evidence="4 5">
    <name type="scientific">Candidatus Woesebacteria bacterium GW2011_GWB1_45_5</name>
    <dbReference type="NCBI Taxonomy" id="1618581"/>
    <lineage>
        <taxon>Bacteria</taxon>
        <taxon>Candidatus Woeseibacteriota</taxon>
    </lineage>
</organism>
<proteinExistence type="predicted"/>
<dbReference type="EMBL" id="LCLA01000034">
    <property type="protein sequence ID" value="KKU09669.1"/>
    <property type="molecule type" value="Genomic_DNA"/>
</dbReference>